<evidence type="ECO:0000313" key="3">
    <source>
        <dbReference type="EMBL" id="QKJ32790.1"/>
    </source>
</evidence>
<evidence type="ECO:0000259" key="2">
    <source>
        <dbReference type="Pfam" id="PF19124"/>
    </source>
</evidence>
<keyword evidence="1" id="KW-0812">Transmembrane</keyword>
<evidence type="ECO:0000256" key="1">
    <source>
        <dbReference type="SAM" id="Phobius"/>
    </source>
</evidence>
<feature type="domain" description="DUF5808" evidence="2">
    <location>
        <begin position="17"/>
        <end position="34"/>
    </location>
</feature>
<name>A0A7D4QNV7_9SPHI</name>
<feature type="transmembrane region" description="Helical" evidence="1">
    <location>
        <begin position="34"/>
        <end position="53"/>
    </location>
</feature>
<proteinExistence type="predicted"/>
<dbReference type="Pfam" id="PF19124">
    <property type="entry name" value="DUF5808"/>
    <property type="match status" value="1"/>
</dbReference>
<organism evidence="3 4">
    <name type="scientific">Mucilaginibacter mali</name>
    <dbReference type="NCBI Taxonomy" id="2740462"/>
    <lineage>
        <taxon>Bacteria</taxon>
        <taxon>Pseudomonadati</taxon>
        <taxon>Bacteroidota</taxon>
        <taxon>Sphingobacteriia</taxon>
        <taxon>Sphingobacteriales</taxon>
        <taxon>Sphingobacteriaceae</taxon>
        <taxon>Mucilaginibacter</taxon>
    </lineage>
</organism>
<keyword evidence="4" id="KW-1185">Reference proteome</keyword>
<accession>A0A7D4QNV7</accession>
<dbReference type="Proteomes" id="UP000505355">
    <property type="component" value="Chromosome"/>
</dbReference>
<dbReference type="InterPro" id="IPR043831">
    <property type="entry name" value="DUF5808"/>
</dbReference>
<dbReference type="EMBL" id="CP054139">
    <property type="protein sequence ID" value="QKJ32790.1"/>
    <property type="molecule type" value="Genomic_DNA"/>
</dbReference>
<dbReference type="RefSeq" id="WP_173417436.1">
    <property type="nucleotide sequence ID" value="NZ_CP054139.1"/>
</dbReference>
<protein>
    <recommendedName>
        <fullName evidence="2">DUF5808 domain-containing protein</fullName>
    </recommendedName>
</protein>
<sequence length="60" mass="6970">MPQQQKTEREPHPKGPIFVPKSIGFGYTLNFARWESFVIIGVIGLLVIAHWLYRKGEIKF</sequence>
<evidence type="ECO:0000313" key="4">
    <source>
        <dbReference type="Proteomes" id="UP000505355"/>
    </source>
</evidence>
<gene>
    <name evidence="3" type="ORF">HQ865_24540</name>
</gene>
<reference evidence="3 4" key="1">
    <citation type="submission" date="2020-05" db="EMBL/GenBank/DDBJ databases">
        <title>Mucilaginibacter mali sp. nov.</title>
        <authorList>
            <person name="Kim H.S."/>
            <person name="Lee K.C."/>
            <person name="Suh M.K."/>
            <person name="Kim J.-S."/>
            <person name="Han K.-I."/>
            <person name="Eom M.K."/>
            <person name="Shin Y.K."/>
            <person name="Lee J.-S."/>
        </authorList>
    </citation>
    <scope>NUCLEOTIDE SEQUENCE [LARGE SCALE GENOMIC DNA]</scope>
    <source>
        <strain evidence="3 4">G2-14</strain>
    </source>
</reference>
<dbReference type="KEGG" id="mmab:HQ865_24540"/>
<dbReference type="AlphaFoldDB" id="A0A7D4QNV7"/>
<keyword evidence="1" id="KW-1133">Transmembrane helix</keyword>
<keyword evidence="1" id="KW-0472">Membrane</keyword>